<sequence length="179" mass="20417">MDNPNKARTRLEDAGQAFEAQAQALATEQTALLEGSPVQARYTQALGEYVEQKAEQAQALEQRLESLVERQQAQLQQNLAGRPGWLALPSTRATWEQCNQRCQARLLQLQGRLERVQELHHGMGLYSPRIEELAVRRLRAEQPELAEQWNLQRQAERSLTEAQRRSHAQDLGRSRNSSP</sequence>
<dbReference type="NCBIfam" id="NF042916">
    <property type="entry name" value="IncP_KfrC_dom"/>
    <property type="match status" value="1"/>
</dbReference>
<keyword evidence="1" id="KW-0175">Coiled coil</keyword>
<dbReference type="EMBL" id="JABWRZ020000001">
    <property type="protein sequence ID" value="MBV4489050.1"/>
    <property type="molecule type" value="Genomic_DNA"/>
</dbReference>
<gene>
    <name evidence="3" type="ORF">HU760_000425</name>
</gene>
<evidence type="ECO:0000256" key="1">
    <source>
        <dbReference type="SAM" id="Coils"/>
    </source>
</evidence>
<organism evidence="3 4">
    <name type="scientific">Pseudomonas oryzicola</name>
    <dbReference type="NCBI Taxonomy" id="485876"/>
    <lineage>
        <taxon>Bacteria</taxon>
        <taxon>Pseudomonadati</taxon>
        <taxon>Pseudomonadota</taxon>
        <taxon>Gammaproteobacteria</taxon>
        <taxon>Pseudomonadales</taxon>
        <taxon>Pseudomonadaceae</taxon>
        <taxon>Pseudomonas</taxon>
    </lineage>
</organism>
<dbReference type="RefSeq" id="WP_186671571.1">
    <property type="nucleotide sequence ID" value="NZ_JABWRZ020000001.1"/>
</dbReference>
<evidence type="ECO:0000313" key="3">
    <source>
        <dbReference type="EMBL" id="MBV4489050.1"/>
    </source>
</evidence>
<protein>
    <submittedName>
        <fullName evidence="3">Conjugal transfer protein</fullName>
    </submittedName>
</protein>
<feature type="coiled-coil region" evidence="1">
    <location>
        <begin position="50"/>
        <end position="119"/>
    </location>
</feature>
<evidence type="ECO:0000256" key="2">
    <source>
        <dbReference type="SAM" id="MobiDB-lite"/>
    </source>
</evidence>
<comment type="caution">
    <text evidence="3">The sequence shown here is derived from an EMBL/GenBank/DDBJ whole genome shotgun (WGS) entry which is preliminary data.</text>
</comment>
<proteinExistence type="predicted"/>
<feature type="region of interest" description="Disordered" evidence="2">
    <location>
        <begin position="156"/>
        <end position="179"/>
    </location>
</feature>
<dbReference type="Proteomes" id="UP000609530">
    <property type="component" value="Unassembled WGS sequence"/>
</dbReference>
<feature type="compositionally biased region" description="Basic and acidic residues" evidence="2">
    <location>
        <begin position="156"/>
        <end position="173"/>
    </location>
</feature>
<dbReference type="InterPro" id="IPR050043">
    <property type="entry name" value="KfrC-like_dom"/>
</dbReference>
<accession>A0ABS6Q4D3</accession>
<keyword evidence="4" id="KW-1185">Reference proteome</keyword>
<evidence type="ECO:0000313" key="4">
    <source>
        <dbReference type="Proteomes" id="UP000609530"/>
    </source>
</evidence>
<name>A0ABS6Q4D3_9PSED</name>
<reference evidence="3 4" key="1">
    <citation type="journal article" date="2020" name="Microorganisms">
        <title>Reliable Identification of Environmental Pseudomonas Isolates Using the rpoD Gene.</title>
        <authorList>
            <consortium name="The Broad Institute Genome Sequencing Platform"/>
            <person name="Girard L."/>
            <person name="Lood C."/>
            <person name="Rokni-Zadeh H."/>
            <person name="van Noort V."/>
            <person name="Lavigne R."/>
            <person name="De Mot R."/>
        </authorList>
    </citation>
    <scope>NUCLEOTIDE SEQUENCE [LARGE SCALE GENOMIC DNA]</scope>
    <source>
        <strain evidence="3 4">RD9SR1</strain>
    </source>
</reference>